<dbReference type="InterPro" id="IPR011118">
    <property type="entry name" value="Tannase/feruloyl_esterase"/>
</dbReference>
<dbReference type="GO" id="GO:0030600">
    <property type="term" value="F:feruloyl esterase activity"/>
    <property type="evidence" value="ECO:0007669"/>
    <property type="project" value="UniProtKB-EC"/>
</dbReference>
<dbReference type="AlphaFoldDB" id="A0AAJ0H4Y4"/>
<protein>
    <recommendedName>
        <fullName evidence="1">feruloyl esterase</fullName>
        <ecNumber evidence="1">3.1.1.73</ecNumber>
    </recommendedName>
</protein>
<evidence type="ECO:0000256" key="8">
    <source>
        <dbReference type="SAM" id="MobiDB-lite"/>
    </source>
</evidence>
<accession>A0AAJ0H4Y4</accession>
<dbReference type="EMBL" id="JAUIQD010000010">
    <property type="protein sequence ID" value="KAK3338663.1"/>
    <property type="molecule type" value="Genomic_DNA"/>
</dbReference>
<reference evidence="9" key="2">
    <citation type="submission" date="2023-06" db="EMBL/GenBank/DDBJ databases">
        <authorList>
            <consortium name="Lawrence Berkeley National Laboratory"/>
            <person name="Haridas S."/>
            <person name="Hensen N."/>
            <person name="Bonometti L."/>
            <person name="Westerberg I."/>
            <person name="Brannstrom I.O."/>
            <person name="Guillou S."/>
            <person name="Cros-Aarteil S."/>
            <person name="Calhoun S."/>
            <person name="Kuo A."/>
            <person name="Mondo S."/>
            <person name="Pangilinan J."/>
            <person name="Riley R."/>
            <person name="Labutti K."/>
            <person name="Andreopoulos B."/>
            <person name="Lipzen A."/>
            <person name="Chen C."/>
            <person name="Yanf M."/>
            <person name="Daum C."/>
            <person name="Ng V."/>
            <person name="Clum A."/>
            <person name="Steindorff A."/>
            <person name="Ohm R."/>
            <person name="Martin F."/>
            <person name="Silar P."/>
            <person name="Natvig D."/>
            <person name="Lalanne C."/>
            <person name="Gautier V."/>
            <person name="Ament-Velasquez S.L."/>
            <person name="Kruys A."/>
            <person name="Hutchinson M.I."/>
            <person name="Powell A.J."/>
            <person name="Barry K."/>
            <person name="Miller A.N."/>
            <person name="Grigoriev I.V."/>
            <person name="Debuchy R."/>
            <person name="Gladieux P."/>
            <person name="Thoren M.H."/>
            <person name="Johannesson H."/>
        </authorList>
    </citation>
    <scope>NUCLEOTIDE SEQUENCE</scope>
    <source>
        <strain evidence="9">CBS 955.72</strain>
    </source>
</reference>
<evidence type="ECO:0000256" key="5">
    <source>
        <dbReference type="ARBA" id="ARBA00022801"/>
    </source>
</evidence>
<dbReference type="GO" id="GO:0045493">
    <property type="term" value="P:xylan catabolic process"/>
    <property type="evidence" value="ECO:0007669"/>
    <property type="project" value="UniProtKB-KW"/>
</dbReference>
<evidence type="ECO:0000313" key="9">
    <source>
        <dbReference type="EMBL" id="KAK3338663.1"/>
    </source>
</evidence>
<gene>
    <name evidence="9" type="ORF">B0T25DRAFT_574903</name>
</gene>
<keyword evidence="3" id="KW-0858">Xylan degradation</keyword>
<dbReference type="EC" id="3.1.1.73" evidence="1"/>
<dbReference type="PANTHER" id="PTHR33938:SF15">
    <property type="entry name" value="FERULOYL ESTERASE B-RELATED"/>
    <property type="match status" value="1"/>
</dbReference>
<evidence type="ECO:0000256" key="3">
    <source>
        <dbReference type="ARBA" id="ARBA00022651"/>
    </source>
</evidence>
<keyword evidence="3" id="KW-0119">Carbohydrate metabolism</keyword>
<keyword evidence="10" id="KW-1185">Reference proteome</keyword>
<feature type="compositionally biased region" description="Polar residues" evidence="8">
    <location>
        <begin position="217"/>
        <end position="232"/>
    </location>
</feature>
<keyword evidence="4" id="KW-0732">Signal</keyword>
<name>A0AAJ0H4Y4_9PEZI</name>
<sequence length="239" mass="24251">MATLLSTPCVPTSFGIPSVFGLQILSVSASIEANYSATVPAAYKFTQPSILQPVGAGGWAAGRFFLSYRAMEGTPDGYAALTTDAGLGSSRDPAQRWLALANSSSKASTARARITPTGTAARKALFDSVIWPQQIMNMLGAYPHSCEMDALTAAAVSDCDGLDGVVNGVIGSVEACLAAFDPHAAAAVVDATWRGAVTAEGRRIWRGLNPGADLTGASPSSNGQSGTAATNGSGCGTCV</sequence>
<evidence type="ECO:0000256" key="2">
    <source>
        <dbReference type="ARBA" id="ARBA00022487"/>
    </source>
</evidence>
<evidence type="ECO:0000256" key="6">
    <source>
        <dbReference type="ARBA" id="ARBA00023157"/>
    </source>
</evidence>
<comment type="caution">
    <text evidence="9">The sequence shown here is derived from an EMBL/GenBank/DDBJ whole genome shotgun (WGS) entry which is preliminary data.</text>
</comment>
<keyword evidence="3" id="KW-0624">Polysaccharide degradation</keyword>
<keyword evidence="5" id="KW-0378">Hydrolase</keyword>
<evidence type="ECO:0000256" key="4">
    <source>
        <dbReference type="ARBA" id="ARBA00022729"/>
    </source>
</evidence>
<dbReference type="PANTHER" id="PTHR33938">
    <property type="entry name" value="FERULOYL ESTERASE B-RELATED"/>
    <property type="match status" value="1"/>
</dbReference>
<feature type="region of interest" description="Disordered" evidence="8">
    <location>
        <begin position="208"/>
        <end position="239"/>
    </location>
</feature>
<keyword evidence="6" id="KW-1015">Disulfide bond</keyword>
<organism evidence="9 10">
    <name type="scientific">Lasiosphaeria hispida</name>
    <dbReference type="NCBI Taxonomy" id="260671"/>
    <lineage>
        <taxon>Eukaryota</taxon>
        <taxon>Fungi</taxon>
        <taxon>Dikarya</taxon>
        <taxon>Ascomycota</taxon>
        <taxon>Pezizomycotina</taxon>
        <taxon>Sordariomycetes</taxon>
        <taxon>Sordariomycetidae</taxon>
        <taxon>Sordariales</taxon>
        <taxon>Lasiosphaeriaceae</taxon>
        <taxon>Lasiosphaeria</taxon>
    </lineage>
</organism>
<evidence type="ECO:0000313" key="10">
    <source>
        <dbReference type="Proteomes" id="UP001275084"/>
    </source>
</evidence>
<proteinExistence type="predicted"/>
<reference evidence="9" key="1">
    <citation type="journal article" date="2023" name="Mol. Phylogenet. Evol.">
        <title>Genome-scale phylogeny and comparative genomics of the fungal order Sordariales.</title>
        <authorList>
            <person name="Hensen N."/>
            <person name="Bonometti L."/>
            <person name="Westerberg I."/>
            <person name="Brannstrom I.O."/>
            <person name="Guillou S."/>
            <person name="Cros-Aarteil S."/>
            <person name="Calhoun S."/>
            <person name="Haridas S."/>
            <person name="Kuo A."/>
            <person name="Mondo S."/>
            <person name="Pangilinan J."/>
            <person name="Riley R."/>
            <person name="LaButti K."/>
            <person name="Andreopoulos B."/>
            <person name="Lipzen A."/>
            <person name="Chen C."/>
            <person name="Yan M."/>
            <person name="Daum C."/>
            <person name="Ng V."/>
            <person name="Clum A."/>
            <person name="Steindorff A."/>
            <person name="Ohm R.A."/>
            <person name="Martin F."/>
            <person name="Silar P."/>
            <person name="Natvig D.O."/>
            <person name="Lalanne C."/>
            <person name="Gautier V."/>
            <person name="Ament-Velasquez S.L."/>
            <person name="Kruys A."/>
            <person name="Hutchinson M.I."/>
            <person name="Powell A.J."/>
            <person name="Barry K."/>
            <person name="Miller A.N."/>
            <person name="Grigoriev I.V."/>
            <person name="Debuchy R."/>
            <person name="Gladieux P."/>
            <person name="Hiltunen Thoren M."/>
            <person name="Johannesson H."/>
        </authorList>
    </citation>
    <scope>NUCLEOTIDE SEQUENCE</scope>
    <source>
        <strain evidence="9">CBS 955.72</strain>
    </source>
</reference>
<comment type="catalytic activity">
    <reaction evidence="7">
        <text>feruloyl-polysaccharide + H2O = ferulate + polysaccharide.</text>
        <dbReference type="EC" id="3.1.1.73"/>
    </reaction>
</comment>
<evidence type="ECO:0000256" key="1">
    <source>
        <dbReference type="ARBA" id="ARBA00013091"/>
    </source>
</evidence>
<dbReference type="Proteomes" id="UP001275084">
    <property type="component" value="Unassembled WGS sequence"/>
</dbReference>
<keyword evidence="2" id="KW-0719">Serine esterase</keyword>
<evidence type="ECO:0000256" key="7">
    <source>
        <dbReference type="ARBA" id="ARBA00034075"/>
    </source>
</evidence>